<dbReference type="SUPFAM" id="SSF52540">
    <property type="entry name" value="P-loop containing nucleoside triphosphate hydrolases"/>
    <property type="match status" value="1"/>
</dbReference>
<dbReference type="PROSITE" id="PS50893">
    <property type="entry name" value="ABC_TRANSPORTER_2"/>
    <property type="match status" value="1"/>
</dbReference>
<dbReference type="CDD" id="cd03255">
    <property type="entry name" value="ABC_MJ0796_LolCDE_FtsE"/>
    <property type="match status" value="1"/>
</dbReference>
<dbReference type="STRING" id="643562.Daes_1127"/>
<dbReference type="InterPro" id="IPR003439">
    <property type="entry name" value="ABC_transporter-like_ATP-bd"/>
</dbReference>
<evidence type="ECO:0000256" key="2">
    <source>
        <dbReference type="ARBA" id="ARBA00022741"/>
    </source>
</evidence>
<dbReference type="GO" id="GO:0005886">
    <property type="term" value="C:plasma membrane"/>
    <property type="evidence" value="ECO:0007669"/>
    <property type="project" value="TreeGrafter"/>
</dbReference>
<evidence type="ECO:0000256" key="4">
    <source>
        <dbReference type="ARBA" id="ARBA00038388"/>
    </source>
</evidence>
<dbReference type="FunFam" id="3.40.50.300:FF:000032">
    <property type="entry name" value="Export ABC transporter ATP-binding protein"/>
    <property type="match status" value="1"/>
</dbReference>
<evidence type="ECO:0000256" key="1">
    <source>
        <dbReference type="ARBA" id="ARBA00022448"/>
    </source>
</evidence>
<dbReference type="PANTHER" id="PTHR24220">
    <property type="entry name" value="IMPORT ATP-BINDING PROTEIN"/>
    <property type="match status" value="1"/>
</dbReference>
<dbReference type="Proteomes" id="UP000002191">
    <property type="component" value="Chromosome"/>
</dbReference>
<evidence type="ECO:0000256" key="3">
    <source>
        <dbReference type="ARBA" id="ARBA00022840"/>
    </source>
</evidence>
<organism evidence="6 7">
    <name type="scientific">Pseudodesulfovibrio aespoeensis (strain ATCC 700646 / DSM 10631 / Aspo-2)</name>
    <name type="common">Desulfovibrio aespoeensis</name>
    <dbReference type="NCBI Taxonomy" id="643562"/>
    <lineage>
        <taxon>Bacteria</taxon>
        <taxon>Pseudomonadati</taxon>
        <taxon>Thermodesulfobacteriota</taxon>
        <taxon>Desulfovibrionia</taxon>
        <taxon>Desulfovibrionales</taxon>
        <taxon>Desulfovibrionaceae</taxon>
    </lineage>
</organism>
<keyword evidence="7" id="KW-1185">Reference proteome</keyword>
<feature type="domain" description="ABC transporter" evidence="5">
    <location>
        <begin position="2"/>
        <end position="222"/>
    </location>
</feature>
<proteinExistence type="inferred from homology"/>
<keyword evidence="3" id="KW-0067">ATP-binding</keyword>
<dbReference type="SMART" id="SM00382">
    <property type="entry name" value="AAA"/>
    <property type="match status" value="1"/>
</dbReference>
<reference evidence="7" key="1">
    <citation type="submission" date="2010-12" db="EMBL/GenBank/DDBJ databases">
        <title>Complete sequence of Desulfovibrio aespoeensis Aspo-2.</title>
        <authorList>
            <consortium name="US DOE Joint Genome Institute"/>
            <person name="Lucas S."/>
            <person name="Copeland A."/>
            <person name="Lapidus A."/>
            <person name="Cheng J.-F."/>
            <person name="Goodwin L."/>
            <person name="Pitluck S."/>
            <person name="Chertkov O."/>
            <person name="Misra M."/>
            <person name="Detter J.C."/>
            <person name="Han C."/>
            <person name="Tapia R."/>
            <person name="Land M."/>
            <person name="Hauser L."/>
            <person name="Kyrpides N."/>
            <person name="Ivanova N."/>
            <person name="Ovchinnikova G."/>
            <person name="Pedersen K."/>
            <person name="Jagevall S."/>
            <person name="Hazen T."/>
            <person name="Woyke T."/>
        </authorList>
    </citation>
    <scope>NUCLEOTIDE SEQUENCE [LARGE SCALE GENOMIC DNA]</scope>
    <source>
        <strain evidence="7">ATCC 700646 / DSM 10631 / Aspo-2</strain>
    </source>
</reference>
<dbReference type="GO" id="GO:0098796">
    <property type="term" value="C:membrane protein complex"/>
    <property type="evidence" value="ECO:0007669"/>
    <property type="project" value="UniProtKB-ARBA"/>
</dbReference>
<evidence type="ECO:0000259" key="5">
    <source>
        <dbReference type="PROSITE" id="PS50893"/>
    </source>
</evidence>
<dbReference type="PROSITE" id="PS00211">
    <property type="entry name" value="ABC_TRANSPORTER_1"/>
    <property type="match status" value="1"/>
</dbReference>
<dbReference type="eggNOG" id="COG1136">
    <property type="taxonomic scope" value="Bacteria"/>
</dbReference>
<dbReference type="PANTHER" id="PTHR24220:SF86">
    <property type="entry name" value="ABC TRANSPORTER ABCH.1"/>
    <property type="match status" value="1"/>
</dbReference>
<protein>
    <submittedName>
        <fullName evidence="6">ABC transporter related protein</fullName>
    </submittedName>
</protein>
<dbReference type="KEGG" id="das:Daes_1127"/>
<dbReference type="AlphaFoldDB" id="E6VTG6"/>
<name>E6VTG6_PSEA9</name>
<dbReference type="InterPro" id="IPR003593">
    <property type="entry name" value="AAA+_ATPase"/>
</dbReference>
<dbReference type="OrthoDB" id="9809450at2"/>
<comment type="similarity">
    <text evidence="4">Belongs to the ABC transporter superfamily. Macrolide exporter (TC 3.A.1.122) family.</text>
</comment>
<accession>E6VTG6</accession>
<reference evidence="6 7" key="2">
    <citation type="journal article" date="2014" name="Genome Announc.">
        <title>Complete Genome Sequence of the Subsurface, Mesophilic Sulfate-Reducing Bacterium Desulfovibrio aespoeensis Aspo-2.</title>
        <authorList>
            <person name="Pedersen K."/>
            <person name="Bengtsson A."/>
            <person name="Edlund J."/>
            <person name="Rabe L."/>
            <person name="Hazen T."/>
            <person name="Chakraborty R."/>
            <person name="Goodwin L."/>
            <person name="Shapiro N."/>
        </authorList>
    </citation>
    <scope>NUCLEOTIDE SEQUENCE [LARGE SCALE GENOMIC DNA]</scope>
    <source>
        <strain evidence="7">ATCC 700646 / DSM 10631 / Aspo-2</strain>
    </source>
</reference>
<gene>
    <name evidence="6" type="ordered locus">Daes_1127</name>
</gene>
<dbReference type="GO" id="GO:0016887">
    <property type="term" value="F:ATP hydrolysis activity"/>
    <property type="evidence" value="ECO:0007669"/>
    <property type="project" value="InterPro"/>
</dbReference>
<dbReference type="InterPro" id="IPR017911">
    <property type="entry name" value="MacB-like_ATP-bd"/>
</dbReference>
<sequence>MIDLRDIHKSYRLGAMNVEILKGVDLRVDQGEMLAVVGASGCGKSTLMNILGFLDQPTSGAYYFEGRSAEGLSDNELSRIRNRRIGFVFQQFNLLPKLTALNNVCLPLLYRGIPTKERKEQGREMLSKVGMSDRESHRPGELSGGQQQRVAIARALCGSPSLILADEPTGALDSVTSSEIMDLFLSLNGNEGITVIIITHDPGRARLCGRSVRMLDGLVEPQ</sequence>
<dbReference type="EMBL" id="CP002431">
    <property type="protein sequence ID" value="ADU62143.1"/>
    <property type="molecule type" value="Genomic_DNA"/>
</dbReference>
<dbReference type="GO" id="GO:0022857">
    <property type="term" value="F:transmembrane transporter activity"/>
    <property type="evidence" value="ECO:0007669"/>
    <property type="project" value="UniProtKB-ARBA"/>
</dbReference>
<evidence type="ECO:0000313" key="6">
    <source>
        <dbReference type="EMBL" id="ADU62143.1"/>
    </source>
</evidence>
<dbReference type="InterPro" id="IPR027417">
    <property type="entry name" value="P-loop_NTPase"/>
</dbReference>
<dbReference type="Gene3D" id="3.40.50.300">
    <property type="entry name" value="P-loop containing nucleotide triphosphate hydrolases"/>
    <property type="match status" value="1"/>
</dbReference>
<dbReference type="Pfam" id="PF00005">
    <property type="entry name" value="ABC_tran"/>
    <property type="match status" value="1"/>
</dbReference>
<evidence type="ECO:0000313" key="7">
    <source>
        <dbReference type="Proteomes" id="UP000002191"/>
    </source>
</evidence>
<keyword evidence="2" id="KW-0547">Nucleotide-binding</keyword>
<dbReference type="GO" id="GO:0005524">
    <property type="term" value="F:ATP binding"/>
    <property type="evidence" value="ECO:0007669"/>
    <property type="project" value="UniProtKB-KW"/>
</dbReference>
<keyword evidence="1" id="KW-0813">Transport</keyword>
<dbReference type="InterPro" id="IPR015854">
    <property type="entry name" value="ABC_transpr_LolD-like"/>
</dbReference>
<dbReference type="InterPro" id="IPR017871">
    <property type="entry name" value="ABC_transporter-like_CS"/>
</dbReference>
<dbReference type="HOGENOM" id="CLU_000604_1_22_7"/>